<reference evidence="3 4" key="1">
    <citation type="submission" date="2013-03" db="EMBL/GenBank/DDBJ databases">
        <title>The Genome Sequence of Phialophora europaea CBS 101466.</title>
        <authorList>
            <consortium name="The Broad Institute Genomics Platform"/>
            <person name="Cuomo C."/>
            <person name="de Hoog S."/>
            <person name="Gorbushina A."/>
            <person name="Walker B."/>
            <person name="Young S.K."/>
            <person name="Zeng Q."/>
            <person name="Gargeya S."/>
            <person name="Fitzgerald M."/>
            <person name="Haas B."/>
            <person name="Abouelleil A."/>
            <person name="Allen A.W."/>
            <person name="Alvarado L."/>
            <person name="Arachchi H.M."/>
            <person name="Berlin A.M."/>
            <person name="Chapman S.B."/>
            <person name="Gainer-Dewar J."/>
            <person name="Goldberg J."/>
            <person name="Griggs A."/>
            <person name="Gujja S."/>
            <person name="Hansen M."/>
            <person name="Howarth C."/>
            <person name="Imamovic A."/>
            <person name="Ireland A."/>
            <person name="Larimer J."/>
            <person name="McCowan C."/>
            <person name="Murphy C."/>
            <person name="Pearson M."/>
            <person name="Poon T.W."/>
            <person name="Priest M."/>
            <person name="Roberts A."/>
            <person name="Saif S."/>
            <person name="Shea T."/>
            <person name="Sisk P."/>
            <person name="Sykes S."/>
            <person name="Wortman J."/>
            <person name="Nusbaum C."/>
            <person name="Birren B."/>
        </authorList>
    </citation>
    <scope>NUCLEOTIDE SEQUENCE [LARGE SCALE GENOMIC DNA]</scope>
    <source>
        <strain evidence="3 4">CBS 101466</strain>
    </source>
</reference>
<evidence type="ECO:0000313" key="3">
    <source>
        <dbReference type="EMBL" id="ETN42777.1"/>
    </source>
</evidence>
<dbReference type="GeneID" id="19969274"/>
<sequence>MKICTAVLPALVAIGLAQTPPGVQLPIAEVCGGNDSVVCVNKYAAVLPYHFSRNVSSNDHEYDFRNTSVPSNGTDFDLLLDADFVVYDRELAMEYLGANPTYEFVFAVSKAVHEAPVYAPEQNLLFISQLAPPTGYLPQLVIDLNVDPPTLSEYLPDPPIYAPNGGTFRDGLIIFGASGGNDSIGGGEQRVSIRTVDPATNESTVILNNYFGYYFNNIDDLAIHPTSREIFFTDPLYSYYNGLTDTAPQLPVASYRFNPDTGACIIIEDTLQQPNGIAFTPDGETMYISDTGAVAGIEAPGYGGEGTQFNTTGPRTIYAFDCLNNGTKIINKRAFYLSQDWVPDGLKVAQNGAVLTGAGKGVDVIAPTGELVMRIQTNYTVQNMAWTGDDLKTLWIMGNYGVSKVQWDLVGQKLT</sequence>
<feature type="domain" description="SMP-30/Gluconolactonase/LRE-like region" evidence="2">
    <location>
        <begin position="194"/>
        <end position="291"/>
    </location>
</feature>
<keyword evidence="4" id="KW-1185">Reference proteome</keyword>
<dbReference type="RefSeq" id="XP_008714513.1">
    <property type="nucleotide sequence ID" value="XM_008716291.1"/>
</dbReference>
<dbReference type="eggNOG" id="ENOG502RZSA">
    <property type="taxonomic scope" value="Eukaryota"/>
</dbReference>
<feature type="domain" description="SMP-30/Gluconolactonase/LRE-like region" evidence="2">
    <location>
        <begin position="312"/>
        <end position="396"/>
    </location>
</feature>
<keyword evidence="1" id="KW-0732">Signal</keyword>
<proteinExistence type="predicted"/>
<dbReference type="InterPro" id="IPR052988">
    <property type="entry name" value="Oryzine_lactonohydrolase"/>
</dbReference>
<dbReference type="OrthoDB" id="423498at2759"/>
<dbReference type="Proteomes" id="UP000030752">
    <property type="component" value="Unassembled WGS sequence"/>
</dbReference>
<dbReference type="STRING" id="1220924.W2S276"/>
<accession>W2S276</accession>
<dbReference type="SUPFAM" id="SSF63829">
    <property type="entry name" value="Calcium-dependent phosphotriesterase"/>
    <property type="match status" value="1"/>
</dbReference>
<dbReference type="Pfam" id="PF08450">
    <property type="entry name" value="SGL"/>
    <property type="match status" value="2"/>
</dbReference>
<dbReference type="HOGENOM" id="CLU_036110_1_1_1"/>
<feature type="chain" id="PRO_5004825407" description="SMP-30/Gluconolactonase/LRE-like region domain-containing protein" evidence="1">
    <location>
        <begin position="18"/>
        <end position="415"/>
    </location>
</feature>
<dbReference type="Gene3D" id="2.120.10.30">
    <property type="entry name" value="TolB, C-terminal domain"/>
    <property type="match status" value="1"/>
</dbReference>
<dbReference type="VEuPathDB" id="FungiDB:HMPREF1541_01935"/>
<evidence type="ECO:0000259" key="2">
    <source>
        <dbReference type="Pfam" id="PF08450"/>
    </source>
</evidence>
<evidence type="ECO:0000313" key="4">
    <source>
        <dbReference type="Proteomes" id="UP000030752"/>
    </source>
</evidence>
<dbReference type="InterPro" id="IPR013658">
    <property type="entry name" value="SGL"/>
</dbReference>
<dbReference type="PANTHER" id="PTHR47064:SF2">
    <property type="entry name" value="SMP-30_GLUCONOLACTONASE_LRE-LIKE REGION DOMAIN-CONTAINING PROTEIN-RELATED"/>
    <property type="match status" value="1"/>
</dbReference>
<dbReference type="AlphaFoldDB" id="W2S276"/>
<gene>
    <name evidence="3" type="ORF">HMPREF1541_01935</name>
</gene>
<evidence type="ECO:0000256" key="1">
    <source>
        <dbReference type="SAM" id="SignalP"/>
    </source>
</evidence>
<dbReference type="InterPro" id="IPR011042">
    <property type="entry name" value="6-blade_b-propeller_TolB-like"/>
</dbReference>
<dbReference type="PANTHER" id="PTHR47064">
    <property type="entry name" value="PUTATIVE (AFU_ORTHOLOGUE AFUA_1G08990)-RELATED"/>
    <property type="match status" value="1"/>
</dbReference>
<organism evidence="3 4">
    <name type="scientific">Cyphellophora europaea (strain CBS 101466)</name>
    <name type="common">Phialophora europaea</name>
    <dbReference type="NCBI Taxonomy" id="1220924"/>
    <lineage>
        <taxon>Eukaryota</taxon>
        <taxon>Fungi</taxon>
        <taxon>Dikarya</taxon>
        <taxon>Ascomycota</taxon>
        <taxon>Pezizomycotina</taxon>
        <taxon>Eurotiomycetes</taxon>
        <taxon>Chaetothyriomycetidae</taxon>
        <taxon>Chaetothyriales</taxon>
        <taxon>Cyphellophoraceae</taxon>
        <taxon>Cyphellophora</taxon>
    </lineage>
</organism>
<dbReference type="EMBL" id="KB822718">
    <property type="protein sequence ID" value="ETN42777.1"/>
    <property type="molecule type" value="Genomic_DNA"/>
</dbReference>
<name>W2S276_CYPE1</name>
<feature type="signal peptide" evidence="1">
    <location>
        <begin position="1"/>
        <end position="17"/>
    </location>
</feature>
<dbReference type="InParanoid" id="W2S276"/>
<protein>
    <recommendedName>
        <fullName evidence="2">SMP-30/Gluconolactonase/LRE-like region domain-containing protein</fullName>
    </recommendedName>
</protein>